<evidence type="ECO:0000313" key="1">
    <source>
        <dbReference type="EMBL" id="OMH40208.1"/>
    </source>
</evidence>
<comment type="caution">
    <text evidence="1">The sequence shown here is derived from an EMBL/GenBank/DDBJ whole genome shotgun (WGS) entry which is preliminary data.</text>
</comment>
<dbReference type="STRING" id="1914305.BLW93_06260"/>
<dbReference type="Proteomes" id="UP000187408">
    <property type="component" value="Unassembled WGS sequence"/>
</dbReference>
<dbReference type="AlphaFoldDB" id="A0A1R1MK67"/>
<dbReference type="RefSeq" id="WP_076713246.1">
    <property type="nucleotide sequence ID" value="NZ_MOEN01000023.1"/>
</dbReference>
<accession>A0A1R1MK67</accession>
<keyword evidence="2" id="KW-1185">Reference proteome</keyword>
<protein>
    <submittedName>
        <fullName evidence="1">Uncharacterized protein</fullName>
    </submittedName>
</protein>
<dbReference type="OrthoDB" id="9936719at2"/>
<sequence length="117" mass="13250">MVTVLHFEDRELAFALDSGKEGEGVDFSGEFGDNIYDDNGVICFYNYAFRSLNGEGDVFRELKGLIEDVELFENQIKGLYTVPELGVENATFKEVLEAVKRYYEEKLSSKQPTKTTA</sequence>
<reference evidence="1 2" key="1">
    <citation type="submission" date="2016-10" db="EMBL/GenBank/DDBJ databases">
        <title>Genome sequence of a sulfur-reducing bacterium Desulfurobacterium indicum K6013.</title>
        <authorList>
            <person name="Cao J."/>
            <person name="Shao Z."/>
            <person name="Alain K."/>
            <person name="Jebbar M."/>
        </authorList>
    </citation>
    <scope>NUCLEOTIDE SEQUENCE [LARGE SCALE GENOMIC DNA]</scope>
    <source>
        <strain evidence="1 2">K6013</strain>
    </source>
</reference>
<proteinExistence type="predicted"/>
<name>A0A1R1MK67_9BACT</name>
<gene>
    <name evidence="1" type="ORF">BLW93_06260</name>
</gene>
<dbReference type="EMBL" id="MOEN01000023">
    <property type="protein sequence ID" value="OMH40208.1"/>
    <property type="molecule type" value="Genomic_DNA"/>
</dbReference>
<evidence type="ECO:0000313" key="2">
    <source>
        <dbReference type="Proteomes" id="UP000187408"/>
    </source>
</evidence>
<organism evidence="1 2">
    <name type="scientific">Desulfurobacterium indicum</name>
    <dbReference type="NCBI Taxonomy" id="1914305"/>
    <lineage>
        <taxon>Bacteria</taxon>
        <taxon>Pseudomonadati</taxon>
        <taxon>Aquificota</taxon>
        <taxon>Aquificia</taxon>
        <taxon>Desulfurobacteriales</taxon>
        <taxon>Desulfurobacteriaceae</taxon>
        <taxon>Desulfurobacterium</taxon>
    </lineage>
</organism>